<dbReference type="InterPro" id="IPR045038">
    <property type="entry name" value="AIG2-like"/>
</dbReference>
<dbReference type="CDD" id="cd06661">
    <property type="entry name" value="GGCT_like"/>
    <property type="match status" value="1"/>
</dbReference>
<dbReference type="Pfam" id="PF06094">
    <property type="entry name" value="GGACT"/>
    <property type="match status" value="1"/>
</dbReference>
<evidence type="ECO:0000313" key="4">
    <source>
        <dbReference type="EMBL" id="NMG02093.1"/>
    </source>
</evidence>
<evidence type="ECO:0000313" key="5">
    <source>
        <dbReference type="Proteomes" id="UP000599523"/>
    </source>
</evidence>
<evidence type="ECO:0000256" key="1">
    <source>
        <dbReference type="ARBA" id="ARBA00022679"/>
    </source>
</evidence>
<keyword evidence="5" id="KW-1185">Reference proteome</keyword>
<proteinExistence type="predicted"/>
<feature type="domain" description="Gamma-glutamylcyclotransferase AIG2-like" evidence="3">
    <location>
        <begin position="5"/>
        <end position="116"/>
    </location>
</feature>
<dbReference type="EMBL" id="WTVM01000014">
    <property type="protein sequence ID" value="NMG02093.1"/>
    <property type="molecule type" value="Genomic_DNA"/>
</dbReference>
<evidence type="ECO:0000259" key="3">
    <source>
        <dbReference type="Pfam" id="PF06094"/>
    </source>
</evidence>
<reference evidence="4" key="1">
    <citation type="submission" date="2019-12" db="EMBL/GenBank/DDBJ databases">
        <title>Comparative genomics gives insights into the taxonomy of the Azoarcus-Aromatoleum group and reveals separate origins of nif in the plant-associated Azoarcus and non-plant-associated Aromatoleum sub-groups.</title>
        <authorList>
            <person name="Lafos M."/>
            <person name="Maluk M."/>
            <person name="Batista M."/>
            <person name="Junghare M."/>
            <person name="Carmona M."/>
            <person name="Faoro H."/>
            <person name="Cruz L.M."/>
            <person name="Battistoni F."/>
            <person name="De Souza E."/>
            <person name="Pedrosa F."/>
            <person name="Chen W.-M."/>
            <person name="Poole P.S."/>
            <person name="Dixon R.A."/>
            <person name="James E.K."/>
        </authorList>
    </citation>
    <scope>NUCLEOTIDE SEQUENCE</scope>
    <source>
        <strain evidence="4">NSC3</strain>
    </source>
</reference>
<comment type="caution">
    <text evidence="4">The sequence shown here is derived from an EMBL/GenBank/DDBJ whole genome shotgun (WGS) entry which is preliminary data.</text>
</comment>
<dbReference type="AlphaFoldDB" id="A0A972J9K1"/>
<dbReference type="PANTHER" id="PTHR31544">
    <property type="entry name" value="AIG2-LIKE PROTEIN D"/>
    <property type="match status" value="1"/>
</dbReference>
<dbReference type="Proteomes" id="UP000599523">
    <property type="component" value="Unassembled WGS sequence"/>
</dbReference>
<dbReference type="PANTHER" id="PTHR31544:SF2">
    <property type="entry name" value="AIG2-LIKE PROTEIN D"/>
    <property type="match status" value="1"/>
</dbReference>
<accession>A0A972J9K1</accession>
<dbReference type="InterPro" id="IPR036568">
    <property type="entry name" value="GGCT-like_sf"/>
</dbReference>
<dbReference type="GO" id="GO:0016740">
    <property type="term" value="F:transferase activity"/>
    <property type="evidence" value="ECO:0007669"/>
    <property type="project" value="UniProtKB-KW"/>
</dbReference>
<dbReference type="InterPro" id="IPR009288">
    <property type="entry name" value="AIG2-like_dom"/>
</dbReference>
<sequence>MTTHCFTYGTLMCVDIMSAVCGRSVSGEPASLAGFSRHAVRDEDYPGMQACPGAQVQGVLYRSVDPAALERLDAFEGEQYRRETVEVTLADGSTVSADTYVIKPEHTSLLLPEDWDFDAFLAAGKTRFQSRYLGFSRLS</sequence>
<dbReference type="SUPFAM" id="SSF110857">
    <property type="entry name" value="Gamma-glutamyl cyclotransferase-like"/>
    <property type="match status" value="1"/>
</dbReference>
<dbReference type="RefSeq" id="WP_168986884.1">
    <property type="nucleotide sequence ID" value="NZ_CAWPHM010000055.1"/>
</dbReference>
<dbReference type="Gene3D" id="3.10.490.10">
    <property type="entry name" value="Gamma-glutamyl cyclotransferase-like"/>
    <property type="match status" value="1"/>
</dbReference>
<keyword evidence="1" id="KW-0808">Transferase</keyword>
<gene>
    <name evidence="4" type="ORF">GPA21_03795</name>
</gene>
<evidence type="ECO:0000256" key="2">
    <source>
        <dbReference type="ARBA" id="ARBA00030602"/>
    </source>
</evidence>
<dbReference type="InterPro" id="IPR013024">
    <property type="entry name" value="GGCT-like"/>
</dbReference>
<protein>
    <recommendedName>
        <fullName evidence="2">Putative gamma-glutamylcyclotransferase</fullName>
    </recommendedName>
</protein>
<name>A0A972J9K1_9RHOO</name>
<organism evidence="4 5">
    <name type="scientific">Azoarcus taiwanensis</name>
    <dbReference type="NCBI Taxonomy" id="666964"/>
    <lineage>
        <taxon>Bacteria</taxon>
        <taxon>Pseudomonadati</taxon>
        <taxon>Pseudomonadota</taxon>
        <taxon>Betaproteobacteria</taxon>
        <taxon>Rhodocyclales</taxon>
        <taxon>Zoogloeaceae</taxon>
        <taxon>Azoarcus</taxon>
    </lineage>
</organism>